<evidence type="ECO:0000259" key="1">
    <source>
        <dbReference type="Pfam" id="PF02397"/>
    </source>
</evidence>
<dbReference type="PANTHER" id="PTHR30576">
    <property type="entry name" value="COLANIC BIOSYNTHESIS UDP-GLUCOSE LIPID CARRIER TRANSFERASE"/>
    <property type="match status" value="1"/>
</dbReference>
<name>A0A1J5RIV0_9ZZZZ</name>
<organism evidence="2">
    <name type="scientific">mine drainage metagenome</name>
    <dbReference type="NCBI Taxonomy" id="410659"/>
    <lineage>
        <taxon>unclassified sequences</taxon>
        <taxon>metagenomes</taxon>
        <taxon>ecological metagenomes</taxon>
    </lineage>
</organism>
<feature type="domain" description="Bacterial sugar transferase" evidence="1">
    <location>
        <begin position="3"/>
        <end position="192"/>
    </location>
</feature>
<dbReference type="EMBL" id="MLJW01000168">
    <property type="protein sequence ID" value="OIQ95386.1"/>
    <property type="molecule type" value="Genomic_DNA"/>
</dbReference>
<dbReference type="AlphaFoldDB" id="A0A1J5RIV0"/>
<reference evidence="2" key="1">
    <citation type="submission" date="2016-10" db="EMBL/GenBank/DDBJ databases">
        <title>Sequence of Gallionella enrichment culture.</title>
        <authorList>
            <person name="Poehlein A."/>
            <person name="Muehling M."/>
            <person name="Daniel R."/>
        </authorList>
    </citation>
    <scope>NUCLEOTIDE SEQUENCE</scope>
</reference>
<dbReference type="EC" id="2.7.8.40" evidence="2"/>
<accession>A0A1J5RIV0</accession>
<gene>
    <name evidence="2" type="primary">wecA_5</name>
    <name evidence="2" type="ORF">GALL_226540</name>
</gene>
<evidence type="ECO:0000313" key="2">
    <source>
        <dbReference type="EMBL" id="OIQ95386.1"/>
    </source>
</evidence>
<sequence length="206" mass="23042">MLKRALDVTITLMALPPLCPLWLLAALLVRLDGPGPLLFRQERSGRHGRPFIILKFRSMAGGGQGIAASAPHRVTRLGRLLRASKLDELPQLINVLKGEMSLVGPRPELPSYVALWPEADRAAVLSVRPGITDFASLIYRQEETLLAGRPDPEDYYRRVLIPQKLRLARFYVRRAGPGLDLWLLGQTARALLRLPSRLAPRRPRPS</sequence>
<dbReference type="GO" id="GO:0016780">
    <property type="term" value="F:phosphotransferase activity, for other substituted phosphate groups"/>
    <property type="evidence" value="ECO:0007669"/>
    <property type="project" value="TreeGrafter"/>
</dbReference>
<dbReference type="InterPro" id="IPR003362">
    <property type="entry name" value="Bact_transf"/>
</dbReference>
<dbReference type="PANTHER" id="PTHR30576:SF20">
    <property type="entry name" value="QUINOVOSAMINEPHOSPHOTRANSFERAE-RELATED"/>
    <property type="match status" value="1"/>
</dbReference>
<comment type="caution">
    <text evidence="2">The sequence shown here is derived from an EMBL/GenBank/DDBJ whole genome shotgun (WGS) entry which is preliminary data.</text>
</comment>
<keyword evidence="2" id="KW-0808">Transferase</keyword>
<protein>
    <submittedName>
        <fullName evidence="2">UDP-N-acetylgalactosamine-undecaprenyl-phosphate N-acetylgalactosaminephosphotransferase</fullName>
        <ecNumber evidence="2">2.7.8.40</ecNumber>
    </submittedName>
</protein>
<proteinExistence type="predicted"/>
<dbReference type="Pfam" id="PF02397">
    <property type="entry name" value="Bac_transf"/>
    <property type="match status" value="1"/>
</dbReference>